<evidence type="ECO:0000313" key="4">
    <source>
        <dbReference type="Proteomes" id="UP000466442"/>
    </source>
</evidence>
<dbReference type="AlphaFoldDB" id="A0A8S9WQB4"/>
<organism evidence="3 4">
    <name type="scientific">Apolygus lucorum</name>
    <name type="common">Small green plant bug</name>
    <name type="synonym">Lygocoris lucorum</name>
    <dbReference type="NCBI Taxonomy" id="248454"/>
    <lineage>
        <taxon>Eukaryota</taxon>
        <taxon>Metazoa</taxon>
        <taxon>Ecdysozoa</taxon>
        <taxon>Arthropoda</taxon>
        <taxon>Hexapoda</taxon>
        <taxon>Insecta</taxon>
        <taxon>Pterygota</taxon>
        <taxon>Neoptera</taxon>
        <taxon>Paraneoptera</taxon>
        <taxon>Hemiptera</taxon>
        <taxon>Heteroptera</taxon>
        <taxon>Panheteroptera</taxon>
        <taxon>Cimicomorpha</taxon>
        <taxon>Miridae</taxon>
        <taxon>Mirini</taxon>
        <taxon>Apolygus</taxon>
    </lineage>
</organism>
<keyword evidence="4" id="KW-1185">Reference proteome</keyword>
<evidence type="ECO:0000259" key="2">
    <source>
        <dbReference type="Pfam" id="PF18701"/>
    </source>
</evidence>
<feature type="region of interest" description="Disordered" evidence="1">
    <location>
        <begin position="144"/>
        <end position="171"/>
    </location>
</feature>
<feature type="domain" description="DUF5641" evidence="2">
    <location>
        <begin position="65"/>
        <end position="139"/>
    </location>
</feature>
<feature type="compositionally biased region" description="Polar residues" evidence="1">
    <location>
        <begin position="151"/>
        <end position="168"/>
    </location>
</feature>
<accession>A0A8S9WQB4</accession>
<sequence>MTYVSENPEEPQPITPLQFIQDIDVNDVPDLDDIDSRRLGSKLRQLQQLREGLLTRFQKEPPTPQKEYLSSLVQHRNDRPRGVKIGDLVLIESEGAKRISWPLGRVIDLHPGSDGASRVATVKTTAGTFTRPLQRLYPLEISTSEEEEMSRSIQQQESTRQPVTTRSGRQVIPPSRFLACFSGSEDVVSSPPAAQPHDSR</sequence>
<proteinExistence type="predicted"/>
<evidence type="ECO:0000313" key="3">
    <source>
        <dbReference type="EMBL" id="KAF6198331.1"/>
    </source>
</evidence>
<reference evidence="3" key="1">
    <citation type="journal article" date="2021" name="Mol. Ecol. Resour.">
        <title>Apolygus lucorum genome provides insights into omnivorousness and mesophyll feeding.</title>
        <authorList>
            <person name="Liu Y."/>
            <person name="Liu H."/>
            <person name="Wang H."/>
            <person name="Huang T."/>
            <person name="Liu B."/>
            <person name="Yang B."/>
            <person name="Yin L."/>
            <person name="Li B."/>
            <person name="Zhang Y."/>
            <person name="Zhang S."/>
            <person name="Jiang F."/>
            <person name="Zhang X."/>
            <person name="Ren Y."/>
            <person name="Wang B."/>
            <person name="Wang S."/>
            <person name="Lu Y."/>
            <person name="Wu K."/>
            <person name="Fan W."/>
            <person name="Wang G."/>
        </authorList>
    </citation>
    <scope>NUCLEOTIDE SEQUENCE</scope>
    <source>
        <strain evidence="3">12Hb</strain>
    </source>
</reference>
<dbReference type="PANTHER" id="PTHR47331">
    <property type="entry name" value="PHD-TYPE DOMAIN-CONTAINING PROTEIN"/>
    <property type="match status" value="1"/>
</dbReference>
<dbReference type="EMBL" id="WIXP02000016">
    <property type="protein sequence ID" value="KAF6198331.1"/>
    <property type="molecule type" value="Genomic_DNA"/>
</dbReference>
<evidence type="ECO:0000256" key="1">
    <source>
        <dbReference type="SAM" id="MobiDB-lite"/>
    </source>
</evidence>
<comment type="caution">
    <text evidence="3">The sequence shown here is derived from an EMBL/GenBank/DDBJ whole genome shotgun (WGS) entry which is preliminary data.</text>
</comment>
<protein>
    <recommendedName>
        <fullName evidence="2">DUF5641 domain-containing protein</fullName>
    </recommendedName>
</protein>
<dbReference type="Proteomes" id="UP000466442">
    <property type="component" value="Linkage Group LG16"/>
</dbReference>
<gene>
    <name evidence="3" type="ORF">GE061_008079</name>
</gene>
<dbReference type="OrthoDB" id="6626947at2759"/>
<dbReference type="Pfam" id="PF18701">
    <property type="entry name" value="DUF5641"/>
    <property type="match status" value="1"/>
</dbReference>
<name>A0A8S9WQB4_APOLU</name>
<dbReference type="InterPro" id="IPR040676">
    <property type="entry name" value="DUF5641"/>
</dbReference>